<accession>G8LD62</accession>
<dbReference type="EMBL" id="CP002886">
    <property type="protein sequence ID" value="AEW73885.1"/>
    <property type="molecule type" value="Genomic_DNA"/>
</dbReference>
<dbReference type="NCBIfam" id="NF033861">
    <property type="entry name" value="sm_mem_Ecr"/>
    <property type="match status" value="1"/>
</dbReference>
<reference evidence="1 2" key="1">
    <citation type="journal article" date="2011" name="Stand. Genomic Sci.">
        <title>Complete genome of the onion pathogen Enterobacter cloacae EcWSU1.</title>
        <authorList>
            <person name="Humann J.L."/>
            <person name="Wildung M."/>
            <person name="Cheng C.H."/>
            <person name="Lee T."/>
            <person name="Stewart J.E."/>
            <person name="Drew J.C."/>
            <person name="Triplett E.W."/>
            <person name="Main D."/>
            <person name="Schroeder B.K."/>
        </authorList>
    </citation>
    <scope>NUCLEOTIDE SEQUENCE [LARGE SCALE GENOMIC DNA]</scope>
    <source>
        <strain evidence="1 2">EcWSU1</strain>
    </source>
</reference>
<evidence type="ECO:0000313" key="2">
    <source>
        <dbReference type="Proteomes" id="UP000007838"/>
    </source>
</evidence>
<gene>
    <name evidence="1" type="ORF">EcWSU1_02450</name>
</gene>
<evidence type="ECO:0000313" key="1">
    <source>
        <dbReference type="EMBL" id="AEW73885.1"/>
    </source>
</evidence>
<dbReference type="HOGENOM" id="CLU_204478_0_0_6"/>
<proteinExistence type="predicted"/>
<protein>
    <submittedName>
        <fullName evidence="1">Uncharacterized protein</fullName>
    </submittedName>
</protein>
<name>G8LD62_9ENTR</name>
<dbReference type="KEGG" id="eec:EcWSU1_02450"/>
<dbReference type="Proteomes" id="UP000007838">
    <property type="component" value="Chromosome"/>
</dbReference>
<dbReference type="AlphaFoldDB" id="G8LD62"/>
<sequence>MGRCAMGKTEIILTIIILFVIIFGFWFIFSGEIWFLVEYLENSIYPTFDAL</sequence>
<organism evidence="1 2">
    <name type="scientific">Enterobacter ludwigii</name>
    <dbReference type="NCBI Taxonomy" id="299767"/>
    <lineage>
        <taxon>Bacteria</taxon>
        <taxon>Pseudomonadati</taxon>
        <taxon>Pseudomonadota</taxon>
        <taxon>Gammaproteobacteria</taxon>
        <taxon>Enterobacterales</taxon>
        <taxon>Enterobacteriaceae</taxon>
        <taxon>Enterobacter</taxon>
        <taxon>Enterobacter cloacae complex</taxon>
    </lineage>
</organism>